<dbReference type="SUPFAM" id="SSF46785">
    <property type="entry name" value="Winged helix' DNA-binding domain"/>
    <property type="match status" value="1"/>
</dbReference>
<dbReference type="AlphaFoldDB" id="A0A157QID5"/>
<evidence type="ECO:0000256" key="2">
    <source>
        <dbReference type="ARBA" id="ARBA00023015"/>
    </source>
</evidence>
<keyword evidence="2" id="KW-0805">Transcription regulation</keyword>
<dbReference type="InterPro" id="IPR000847">
    <property type="entry name" value="LysR_HTH_N"/>
</dbReference>
<evidence type="ECO:0000259" key="5">
    <source>
        <dbReference type="PROSITE" id="PS50931"/>
    </source>
</evidence>
<evidence type="ECO:0000313" key="7">
    <source>
        <dbReference type="Proteomes" id="UP000076825"/>
    </source>
</evidence>
<accession>A0A157QID5</accession>
<organism evidence="6 7">
    <name type="scientific">Bordetella trematum</name>
    <dbReference type="NCBI Taxonomy" id="123899"/>
    <lineage>
        <taxon>Bacteria</taxon>
        <taxon>Pseudomonadati</taxon>
        <taxon>Pseudomonadota</taxon>
        <taxon>Betaproteobacteria</taxon>
        <taxon>Burkholderiales</taxon>
        <taxon>Alcaligenaceae</taxon>
        <taxon>Bordetella</taxon>
    </lineage>
</organism>
<dbReference type="Proteomes" id="UP000076825">
    <property type="component" value="Chromosome 1"/>
</dbReference>
<dbReference type="GO" id="GO:0003700">
    <property type="term" value="F:DNA-binding transcription factor activity"/>
    <property type="evidence" value="ECO:0007669"/>
    <property type="project" value="InterPro"/>
</dbReference>
<protein>
    <submittedName>
        <fullName evidence="6">LysR family transcriptional regulator</fullName>
    </submittedName>
</protein>
<dbReference type="STRING" id="123899.SAMEA3906487_01691"/>
<dbReference type="GO" id="GO:0043565">
    <property type="term" value="F:sequence-specific DNA binding"/>
    <property type="evidence" value="ECO:0007669"/>
    <property type="project" value="TreeGrafter"/>
</dbReference>
<dbReference type="InterPro" id="IPR036390">
    <property type="entry name" value="WH_DNA-bd_sf"/>
</dbReference>
<dbReference type="PRINTS" id="PR00039">
    <property type="entry name" value="HTHLYSR"/>
</dbReference>
<dbReference type="GO" id="GO:0010628">
    <property type="term" value="P:positive regulation of gene expression"/>
    <property type="evidence" value="ECO:0007669"/>
    <property type="project" value="TreeGrafter"/>
</dbReference>
<dbReference type="EMBL" id="LT546645">
    <property type="protein sequence ID" value="SAI69207.1"/>
    <property type="molecule type" value="Genomic_DNA"/>
</dbReference>
<gene>
    <name evidence="6" type="primary">cmpR_6</name>
    <name evidence="6" type="ORF">SAMEA3906487_01691</name>
</gene>
<dbReference type="KEGG" id="btrm:SAMEA390648701691"/>
<evidence type="ECO:0000256" key="3">
    <source>
        <dbReference type="ARBA" id="ARBA00023125"/>
    </source>
</evidence>
<dbReference type="OrthoDB" id="9785745at2"/>
<reference evidence="6 7" key="1">
    <citation type="submission" date="2016-04" db="EMBL/GenBank/DDBJ databases">
        <authorList>
            <consortium name="Pathogen Informatics"/>
        </authorList>
    </citation>
    <scope>NUCLEOTIDE SEQUENCE [LARGE SCALE GENOMIC DNA]</scope>
    <source>
        <strain evidence="6 7">H044680328</strain>
    </source>
</reference>
<dbReference type="Pfam" id="PF03466">
    <property type="entry name" value="LysR_substrate"/>
    <property type="match status" value="1"/>
</dbReference>
<keyword evidence="4" id="KW-0804">Transcription</keyword>
<name>A0A157QID5_9BORD</name>
<evidence type="ECO:0000256" key="1">
    <source>
        <dbReference type="ARBA" id="ARBA00009437"/>
    </source>
</evidence>
<evidence type="ECO:0000256" key="4">
    <source>
        <dbReference type="ARBA" id="ARBA00023163"/>
    </source>
</evidence>
<proteinExistence type="inferred from homology"/>
<dbReference type="PROSITE" id="PS50931">
    <property type="entry name" value="HTH_LYSR"/>
    <property type="match status" value="1"/>
</dbReference>
<keyword evidence="3" id="KW-0238">DNA-binding</keyword>
<dbReference type="InterPro" id="IPR036388">
    <property type="entry name" value="WH-like_DNA-bd_sf"/>
</dbReference>
<dbReference type="InterPro" id="IPR005119">
    <property type="entry name" value="LysR_subst-bd"/>
</dbReference>
<dbReference type="Gene3D" id="3.40.190.10">
    <property type="entry name" value="Periplasmic binding protein-like II"/>
    <property type="match status" value="2"/>
</dbReference>
<feature type="domain" description="HTH lysR-type" evidence="5">
    <location>
        <begin position="5"/>
        <end position="62"/>
    </location>
</feature>
<dbReference type="PANTHER" id="PTHR30427:SF1">
    <property type="entry name" value="TRANSCRIPTIONAL ACTIVATOR PROTEIN LYSR"/>
    <property type="match status" value="1"/>
</dbReference>
<dbReference type="PATRIC" id="fig|123899.6.peg.1678"/>
<comment type="similarity">
    <text evidence="1">Belongs to the LysR transcriptional regulatory family.</text>
</comment>
<dbReference type="SUPFAM" id="SSF53850">
    <property type="entry name" value="Periplasmic binding protein-like II"/>
    <property type="match status" value="1"/>
</dbReference>
<dbReference type="RefSeq" id="WP_025513192.1">
    <property type="nucleotide sequence ID" value="NZ_CP016340.1"/>
</dbReference>
<sequence>MKRNFNIHDLRIFYNVVMTGSTRQAALAMHMTQPAVSHAISRLERATGVTLFDRSRKTLRPTEAGHYLYREAKHVLDELVRIDEALHSIEQFGGHGLRIATSPALALAYAPDAVRHYLQRHGARPCSIDVESSVQVLSAVDTRRADFGLGAVARDNSRLCYHPFLRTDVMAILHRAHPLAGQPAVAVDAIPLQDYVQPLWSDYVVAQGDIAASLRLRSGIQAHMSLLPGTVRAIRGISLVNALSASDIEAAYPELTARPLTTRQWFDFVLITRQEDSALDLTERLLEALRATAQTRRQGAYADTISLLPASGPA</sequence>
<dbReference type="eggNOG" id="COG0583">
    <property type="taxonomic scope" value="Bacteria"/>
</dbReference>
<dbReference type="Gene3D" id="1.10.10.10">
    <property type="entry name" value="Winged helix-like DNA-binding domain superfamily/Winged helix DNA-binding domain"/>
    <property type="match status" value="1"/>
</dbReference>
<dbReference type="PANTHER" id="PTHR30427">
    <property type="entry name" value="TRANSCRIPTIONAL ACTIVATOR PROTEIN LYSR"/>
    <property type="match status" value="1"/>
</dbReference>
<evidence type="ECO:0000313" key="6">
    <source>
        <dbReference type="EMBL" id="SAI69207.1"/>
    </source>
</evidence>
<dbReference type="FunFam" id="1.10.10.10:FF:000001">
    <property type="entry name" value="LysR family transcriptional regulator"/>
    <property type="match status" value="1"/>
</dbReference>
<dbReference type="Pfam" id="PF00126">
    <property type="entry name" value="HTH_1"/>
    <property type="match status" value="1"/>
</dbReference>
<keyword evidence="7" id="KW-1185">Reference proteome</keyword>
<dbReference type="GeneID" id="56591024"/>